<evidence type="ECO:0000313" key="3">
    <source>
        <dbReference type="Proteomes" id="UP001589943"/>
    </source>
</evidence>
<dbReference type="Proteomes" id="UP001589943">
    <property type="component" value="Unassembled WGS sequence"/>
</dbReference>
<dbReference type="InterPro" id="IPR014917">
    <property type="entry name" value="DUF1800"/>
</dbReference>
<sequence>MGEASVALNRFGLGARGNDSPITDPRRWLLDQLSRYNPRPEVIARLPGTPALIAMLREAQADRKESKADAAQQPTPESEPATGKNPRARAGMPGPYKDLREEYVAAVGARTASALGSDTPFAERLVHFWSNHFAISVDKIVTVGLAGAFEFEAIRPNILGSFGQMLREVERHPAMLLYLDQAQSIGPGSRLGRRAAQRGRDRGLNENLAREILELHTLGVRSGYSQADVTEFARALTGWTVGGLGRLPALQGSGDGFTFAEFIHEPGPRTIMGKRYDQPGARQAQAVLDDLAVHPATARHIATKLARHFAADDPPPALVTRLEQAYLRSGGDLPTIYRALIEAPEPWSETATKFRTPWEWTIAALRGTGVIALPGATAAAAFQQLGQAVWKPGSPAGYDDAAPSWAGPDALYRRIEVAQRIAARAATVDARQLSLALFPGAVSDATRTALARAESGQQALALLLASPEMMRR</sequence>
<dbReference type="EMBL" id="JBHLTL010000011">
    <property type="protein sequence ID" value="MFC0590722.1"/>
    <property type="molecule type" value="Genomic_DNA"/>
</dbReference>
<comment type="caution">
    <text evidence="2">The sequence shown here is derived from an EMBL/GenBank/DDBJ whole genome shotgun (WGS) entry which is preliminary data.</text>
</comment>
<evidence type="ECO:0000256" key="1">
    <source>
        <dbReference type="SAM" id="MobiDB-lite"/>
    </source>
</evidence>
<accession>A0ABV6PLL1</accession>
<reference evidence="2 3" key="1">
    <citation type="submission" date="2024-09" db="EMBL/GenBank/DDBJ databases">
        <authorList>
            <person name="Sun Q."/>
            <person name="Mori K."/>
        </authorList>
    </citation>
    <scope>NUCLEOTIDE SEQUENCE [LARGE SCALE GENOMIC DNA]</scope>
    <source>
        <strain evidence="2 3">NCAIM B.02537</strain>
    </source>
</reference>
<organism evidence="2 3">
    <name type="scientific">Novosphingobium aquiterrae</name>
    <dbReference type="NCBI Taxonomy" id="624388"/>
    <lineage>
        <taxon>Bacteria</taxon>
        <taxon>Pseudomonadati</taxon>
        <taxon>Pseudomonadota</taxon>
        <taxon>Alphaproteobacteria</taxon>
        <taxon>Sphingomonadales</taxon>
        <taxon>Sphingomonadaceae</taxon>
        <taxon>Novosphingobium</taxon>
    </lineage>
</organism>
<name>A0ABV6PLL1_9SPHN</name>
<keyword evidence="3" id="KW-1185">Reference proteome</keyword>
<feature type="region of interest" description="Disordered" evidence="1">
    <location>
        <begin position="62"/>
        <end position="94"/>
    </location>
</feature>
<dbReference type="Pfam" id="PF08811">
    <property type="entry name" value="DUF1800"/>
    <property type="match status" value="1"/>
</dbReference>
<gene>
    <name evidence="2" type="ORF">ACFFF7_15020</name>
</gene>
<proteinExistence type="predicted"/>
<protein>
    <submittedName>
        <fullName evidence="2">DUF1800 family protein</fullName>
    </submittedName>
</protein>
<dbReference type="RefSeq" id="WP_379482171.1">
    <property type="nucleotide sequence ID" value="NZ_JBHLTL010000011.1"/>
</dbReference>
<evidence type="ECO:0000313" key="2">
    <source>
        <dbReference type="EMBL" id="MFC0590722.1"/>
    </source>
</evidence>